<proteinExistence type="predicted"/>
<dbReference type="Pfam" id="PF00668">
    <property type="entry name" value="Condensation"/>
    <property type="match status" value="1"/>
</dbReference>
<protein>
    <submittedName>
        <fullName evidence="2">Condensation domain-containing protein</fullName>
    </submittedName>
</protein>
<gene>
    <name evidence="2" type="ORF">MU0053_002669</name>
</gene>
<evidence type="ECO:0000259" key="1">
    <source>
        <dbReference type="Pfam" id="PF00668"/>
    </source>
</evidence>
<evidence type="ECO:0000313" key="2">
    <source>
        <dbReference type="EMBL" id="CAJ1504373.1"/>
    </source>
</evidence>
<dbReference type="RefSeq" id="WP_308478122.1">
    <property type="nucleotide sequence ID" value="NZ_OY726397.1"/>
</dbReference>
<dbReference type="SUPFAM" id="SSF52777">
    <property type="entry name" value="CoA-dependent acyltransferases"/>
    <property type="match status" value="2"/>
</dbReference>
<feature type="domain" description="Condensation" evidence="1">
    <location>
        <begin position="70"/>
        <end position="364"/>
    </location>
</feature>
<dbReference type="Gene3D" id="3.30.559.10">
    <property type="entry name" value="Chloramphenicol acetyltransferase-like domain"/>
    <property type="match status" value="1"/>
</dbReference>
<accession>A0ABM9LT96</accession>
<reference evidence="2 3" key="1">
    <citation type="submission" date="2023-08" db="EMBL/GenBank/DDBJ databases">
        <authorList>
            <person name="Folkvardsen B D."/>
            <person name="Norman A."/>
        </authorList>
    </citation>
    <scope>NUCLEOTIDE SEQUENCE [LARGE SCALE GENOMIC DNA]</scope>
    <source>
        <strain evidence="2 3">Mu0053</strain>
    </source>
</reference>
<name>A0ABM9LT96_9MYCO</name>
<evidence type="ECO:0000313" key="3">
    <source>
        <dbReference type="Proteomes" id="UP001190465"/>
    </source>
</evidence>
<dbReference type="Gene3D" id="3.30.559.30">
    <property type="entry name" value="Nonribosomal peptide synthetase, condensation domain"/>
    <property type="match status" value="1"/>
</dbReference>
<organism evidence="2 3">
    <name type="scientific">[Mycobacterium] burgundiense</name>
    <dbReference type="NCBI Taxonomy" id="3064286"/>
    <lineage>
        <taxon>Bacteria</taxon>
        <taxon>Bacillati</taxon>
        <taxon>Actinomycetota</taxon>
        <taxon>Actinomycetes</taxon>
        <taxon>Mycobacteriales</taxon>
        <taxon>Mycobacteriaceae</taxon>
        <taxon>Mycolicibacterium</taxon>
    </lineage>
</organism>
<dbReference type="InterPro" id="IPR001242">
    <property type="entry name" value="Condensation_dom"/>
</dbReference>
<dbReference type="Proteomes" id="UP001190465">
    <property type="component" value="Chromosome"/>
</dbReference>
<dbReference type="EMBL" id="OY726397">
    <property type="protein sequence ID" value="CAJ1504373.1"/>
    <property type="molecule type" value="Genomic_DNA"/>
</dbReference>
<sequence>MFDIATIDEWDPAPGQVIRWDAAAAACEKAGGAPVSPVPPSYQQAQHLDRFAHHAARGLDMSRLMIFTWDVAGRCDVRAMTHVLNAHLRRHDTYRSWFERRGDGDYVRHSMVDPADIAVTAQRCGELRATQLRELVLGTPDPRHWGGFRFGVIQRRNDFTFFASIAHLHIDPMIMGVLFGEIHLMYGALVGGAAPIQLPQAGSYEEFCCQQRDYTSALTAESPEVRAWLEFAGRNDGTLPDFPLPLGDLSVPCDGQTLTTTLLDERQTQRFEAACVDGGARFSGGVFAAAAFAQREISGADTFCVVTPTDTRTTPTELMTTGWFTGLVPVAVPVDADSFGATACVAQESYDTGIPLAKVPFARVLQLAPAELGIRSPRPGNFVMSFLDASIAPLSTVANSDLNFHIFNEGRASHQVSMWVTRMEHETKLTALFPDTAVARASVTRFVDVMKSVYVRVANGRWVNAPAHHIAV</sequence>
<dbReference type="InterPro" id="IPR023213">
    <property type="entry name" value="CAT-like_dom_sf"/>
</dbReference>
<keyword evidence="3" id="KW-1185">Reference proteome</keyword>